<dbReference type="SUPFAM" id="SSF50891">
    <property type="entry name" value="Cyclophilin-like"/>
    <property type="match status" value="1"/>
</dbReference>
<feature type="signal peptide" evidence="5">
    <location>
        <begin position="1"/>
        <end position="24"/>
    </location>
</feature>
<dbReference type="PANTHER" id="PTHR43246">
    <property type="entry name" value="PEPTIDYL-PROLYL CIS-TRANS ISOMERASE CYP38, CHLOROPLASTIC"/>
    <property type="match status" value="1"/>
</dbReference>
<dbReference type="InterPro" id="IPR029000">
    <property type="entry name" value="Cyclophilin-like_dom_sf"/>
</dbReference>
<dbReference type="EC" id="5.2.1.8" evidence="1"/>
<feature type="domain" description="PPIase cyclophilin-type" evidence="6">
    <location>
        <begin position="111"/>
        <end position="298"/>
    </location>
</feature>
<keyword evidence="3 7" id="KW-0413">Isomerase</keyword>
<comment type="caution">
    <text evidence="7">The sequence shown here is derived from an EMBL/GenBank/DDBJ whole genome shotgun (WGS) entry which is preliminary data.</text>
</comment>
<keyword evidence="8" id="KW-1185">Reference proteome</keyword>
<evidence type="ECO:0000313" key="7">
    <source>
        <dbReference type="EMBL" id="MDC8773590.1"/>
    </source>
</evidence>
<dbReference type="PROSITE" id="PS50072">
    <property type="entry name" value="CSA_PPIASE_2"/>
    <property type="match status" value="1"/>
</dbReference>
<keyword evidence="2" id="KW-0697">Rotamase</keyword>
<accession>A0ABT5KI94</accession>
<evidence type="ECO:0000256" key="4">
    <source>
        <dbReference type="SAM" id="MobiDB-lite"/>
    </source>
</evidence>
<organism evidence="7 8">
    <name type="scientific">Roseateles albus</name>
    <dbReference type="NCBI Taxonomy" id="2987525"/>
    <lineage>
        <taxon>Bacteria</taxon>
        <taxon>Pseudomonadati</taxon>
        <taxon>Pseudomonadota</taxon>
        <taxon>Betaproteobacteria</taxon>
        <taxon>Burkholderiales</taxon>
        <taxon>Sphaerotilaceae</taxon>
        <taxon>Roseateles</taxon>
    </lineage>
</organism>
<keyword evidence="5" id="KW-0732">Signal</keyword>
<dbReference type="Gene3D" id="2.40.100.10">
    <property type="entry name" value="Cyclophilin-like"/>
    <property type="match status" value="1"/>
</dbReference>
<protein>
    <recommendedName>
        <fullName evidence="1">peptidylprolyl isomerase</fullName>
        <ecNumber evidence="1">5.2.1.8</ecNumber>
    </recommendedName>
</protein>
<evidence type="ECO:0000256" key="3">
    <source>
        <dbReference type="ARBA" id="ARBA00023235"/>
    </source>
</evidence>
<gene>
    <name evidence="7" type="ORF">PRZ03_18595</name>
</gene>
<reference evidence="7 8" key="1">
    <citation type="submission" date="2022-10" db="EMBL/GenBank/DDBJ databases">
        <title>Paucibacter sp. hw1 Genome sequencing.</title>
        <authorList>
            <person name="Park S."/>
        </authorList>
    </citation>
    <scope>NUCLEOTIDE SEQUENCE [LARGE SCALE GENOMIC DNA]</scope>
    <source>
        <strain evidence="8">hw1</strain>
    </source>
</reference>
<dbReference type="Pfam" id="PF00160">
    <property type="entry name" value="Pro_isomerase"/>
    <property type="match status" value="1"/>
</dbReference>
<evidence type="ECO:0000256" key="2">
    <source>
        <dbReference type="ARBA" id="ARBA00023110"/>
    </source>
</evidence>
<dbReference type="RefSeq" id="WP_273601769.1">
    <property type="nucleotide sequence ID" value="NZ_JAQQXT010000013.1"/>
</dbReference>
<sequence>MPRKLKPLLALLTAALLTSQAAHATPPTKNSVKKTPTKTVATAPAKKKPGAKPAAAAAPSAVAAKPTAAAGVKANPRSGADILAQSPDSHWRGLDPENTLLMELTQGQVKGQVLIELAPRFAPLHTLNIRALAHGGFYDGLAVVRVQDNFVAQWGDPHADDPALAKPLGAAAPKLPAEFSVPLKGLPLARLPDLDGWASLTGFVDGFPVAADPKTGRAWLAHCYGTVGAGRSDAVDSSTGAELYAVIGQAPRGLDLNITVVGRVLKGMELLASLQRGGPNMGFYEQAEQRQPIQRVRLLADMPLEERPALQVLRTDSETWTELLAARRNRGGWFVHNPNHLDLCGVNPPTRPAK</sequence>
<feature type="region of interest" description="Disordered" evidence="4">
    <location>
        <begin position="22"/>
        <end position="58"/>
    </location>
</feature>
<dbReference type="GO" id="GO:0003755">
    <property type="term" value="F:peptidyl-prolyl cis-trans isomerase activity"/>
    <property type="evidence" value="ECO:0007669"/>
    <property type="project" value="UniProtKB-EC"/>
</dbReference>
<name>A0ABT5KI94_9BURK</name>
<dbReference type="InterPro" id="IPR002130">
    <property type="entry name" value="Cyclophilin-type_PPIase_dom"/>
</dbReference>
<dbReference type="InterPro" id="IPR044665">
    <property type="entry name" value="E_coli_cyclophilin_A-like"/>
</dbReference>
<feature type="chain" id="PRO_5045844924" description="peptidylprolyl isomerase" evidence="5">
    <location>
        <begin position="25"/>
        <end position="354"/>
    </location>
</feature>
<evidence type="ECO:0000259" key="6">
    <source>
        <dbReference type="PROSITE" id="PS50072"/>
    </source>
</evidence>
<evidence type="ECO:0000256" key="1">
    <source>
        <dbReference type="ARBA" id="ARBA00013194"/>
    </source>
</evidence>
<evidence type="ECO:0000313" key="8">
    <source>
        <dbReference type="Proteomes" id="UP001221189"/>
    </source>
</evidence>
<proteinExistence type="predicted"/>
<evidence type="ECO:0000256" key="5">
    <source>
        <dbReference type="SAM" id="SignalP"/>
    </source>
</evidence>
<dbReference type="EMBL" id="JAQQXT010000013">
    <property type="protein sequence ID" value="MDC8773590.1"/>
    <property type="molecule type" value="Genomic_DNA"/>
</dbReference>
<dbReference type="Proteomes" id="UP001221189">
    <property type="component" value="Unassembled WGS sequence"/>
</dbReference>